<feature type="non-terminal residue" evidence="1">
    <location>
        <position position="76"/>
    </location>
</feature>
<protein>
    <submittedName>
        <fullName evidence="1">Uncharacterized protein</fullName>
    </submittedName>
</protein>
<evidence type="ECO:0000313" key="1">
    <source>
        <dbReference type="EMBL" id="CEK85774.1"/>
    </source>
</evidence>
<gene>
    <name evidence="1" type="primary">ORF150192</name>
</gene>
<organism evidence="1">
    <name type="scientific">Arion vulgaris</name>
    <dbReference type="NCBI Taxonomy" id="1028688"/>
    <lineage>
        <taxon>Eukaryota</taxon>
        <taxon>Metazoa</taxon>
        <taxon>Spiralia</taxon>
        <taxon>Lophotrochozoa</taxon>
        <taxon>Mollusca</taxon>
        <taxon>Gastropoda</taxon>
        <taxon>Heterobranchia</taxon>
        <taxon>Euthyneura</taxon>
        <taxon>Panpulmonata</taxon>
        <taxon>Eupulmonata</taxon>
        <taxon>Stylommatophora</taxon>
        <taxon>Helicina</taxon>
        <taxon>Arionoidea</taxon>
        <taxon>Arionidae</taxon>
        <taxon>Arion</taxon>
    </lineage>
</organism>
<name>A0A0B7AXQ5_9EUPU</name>
<reference evidence="1" key="1">
    <citation type="submission" date="2014-12" db="EMBL/GenBank/DDBJ databases">
        <title>Insight into the proteome of Arion vulgaris.</title>
        <authorList>
            <person name="Aradska J."/>
            <person name="Bulat T."/>
            <person name="Smidak R."/>
            <person name="Sarate P."/>
            <person name="Gangsoo J."/>
            <person name="Sialana F."/>
            <person name="Bilban M."/>
            <person name="Lubec G."/>
        </authorList>
    </citation>
    <scope>NUCLEOTIDE SEQUENCE</scope>
    <source>
        <tissue evidence="1">Skin</tissue>
    </source>
</reference>
<sequence>MRWSLVWLLQWRTEYSCECSKCHDIDRIHNINSQSLACFPAYINIMFKVSLMNCCHSRLGHCPALSYWIKAIHYHN</sequence>
<proteinExistence type="predicted"/>
<dbReference type="AlphaFoldDB" id="A0A0B7AXQ5"/>
<dbReference type="EMBL" id="HACG01038909">
    <property type="protein sequence ID" value="CEK85774.1"/>
    <property type="molecule type" value="Transcribed_RNA"/>
</dbReference>
<accession>A0A0B7AXQ5</accession>